<dbReference type="SUPFAM" id="SSF53756">
    <property type="entry name" value="UDP-Glycosyltransferase/glycogen phosphorylase"/>
    <property type="match status" value="1"/>
</dbReference>
<dbReference type="Pfam" id="PF00343">
    <property type="entry name" value="Phosphorylase"/>
    <property type="match status" value="1"/>
</dbReference>
<protein>
    <submittedName>
        <fullName evidence="3">Alpha-1,4 glucan phosphorylase</fullName>
    </submittedName>
</protein>
<dbReference type="GO" id="GO:0008184">
    <property type="term" value="F:glycogen phosphorylase activity"/>
    <property type="evidence" value="ECO:0007669"/>
    <property type="project" value="InterPro"/>
</dbReference>
<dbReference type="Gene3D" id="3.40.50.2000">
    <property type="entry name" value="Glycogen Phosphorylase B"/>
    <property type="match status" value="1"/>
</dbReference>
<name>A0A1I7WGY4_HETBA</name>
<sequence>MAHLCIVASHAINGVAALHSDLLKSTTVPTSFCTFVTYRFRYSAISKLNNTTKREI</sequence>
<dbReference type="AlphaFoldDB" id="A0A1I7WGY4"/>
<evidence type="ECO:0000256" key="1">
    <source>
        <dbReference type="ARBA" id="ARBA00006047"/>
    </source>
</evidence>
<keyword evidence="2" id="KW-1185">Reference proteome</keyword>
<dbReference type="WBParaSite" id="Hba_04200">
    <property type="protein sequence ID" value="Hba_04200"/>
    <property type="gene ID" value="Hba_04200"/>
</dbReference>
<reference evidence="3" key="1">
    <citation type="submission" date="2016-11" db="UniProtKB">
        <authorList>
            <consortium name="WormBaseParasite"/>
        </authorList>
    </citation>
    <scope>IDENTIFICATION</scope>
</reference>
<evidence type="ECO:0000313" key="3">
    <source>
        <dbReference type="WBParaSite" id="Hba_04200"/>
    </source>
</evidence>
<comment type="similarity">
    <text evidence="1">Belongs to the glycogen phosphorylase family.</text>
</comment>
<accession>A0A1I7WGY4</accession>
<evidence type="ECO:0000313" key="2">
    <source>
        <dbReference type="Proteomes" id="UP000095283"/>
    </source>
</evidence>
<organism evidence="2 3">
    <name type="scientific">Heterorhabditis bacteriophora</name>
    <name type="common">Entomopathogenic nematode worm</name>
    <dbReference type="NCBI Taxonomy" id="37862"/>
    <lineage>
        <taxon>Eukaryota</taxon>
        <taxon>Metazoa</taxon>
        <taxon>Ecdysozoa</taxon>
        <taxon>Nematoda</taxon>
        <taxon>Chromadorea</taxon>
        <taxon>Rhabditida</taxon>
        <taxon>Rhabditina</taxon>
        <taxon>Rhabditomorpha</taxon>
        <taxon>Strongyloidea</taxon>
        <taxon>Heterorhabditidae</taxon>
        <taxon>Heterorhabditis</taxon>
    </lineage>
</organism>
<dbReference type="InterPro" id="IPR000811">
    <property type="entry name" value="Glyco_trans_35"/>
</dbReference>
<dbReference type="GO" id="GO:0005975">
    <property type="term" value="P:carbohydrate metabolic process"/>
    <property type="evidence" value="ECO:0007669"/>
    <property type="project" value="InterPro"/>
</dbReference>
<dbReference type="Proteomes" id="UP000095283">
    <property type="component" value="Unplaced"/>
</dbReference>
<proteinExistence type="inferred from homology"/>